<dbReference type="OrthoDB" id="505641at2"/>
<keyword evidence="5" id="KW-0732">Signal</keyword>
<sequence length="1511" mass="153014">MPHSRFRVAVSLLALFALSLVLPFQVMQAAPAAAADPCAAPVNVIACENSKPGTPSSDWSITGAGSPSIQGFATSISVNPGDTVRFKINTPSKAYHFDILRMGYYQGNGARKLAANLKPSATLPQTQPSCLTLQDSTGLIDCGNWAVSASWTVPTDAVSGVYIAHLVREDATGASHIVFIVKNDNSHSDLLFQTSDETWQAYNTYGGNSLYTCAVSCPPGSPAAYKGASKVSYNRPFHSAEDDSGGRSWLMYTEYPMIRFLEANGFDVSYTTGIDVGTTTGGSLLNNHKAFLSVGHDEYWSGTQRANVEAARDKGLNLAFFSGNEVFWKTRTEASYDGTSTPNRTLVAYKDTHYDGQADPVAWTGTWQDPRFSPPGDGGRPQNALTGQLFQVNSGTTDIRVPAQYSQLRFWRNTGVASLPTGQTLTLGAGLGTLGYEWDVDPDNGFRPAGSFRMSSTTSTSAEVFTDYGSTTKTGGTATHNLTLYRAPSGALVFGAGTVQWSWGLDPGNGPDRNMQQATVNLFADMGVQPYALLSGLTAATASTDTAAPTSTITSPAGASTVGDGGKITISGTAADTGGGVVAGVEVSTDDGKTWHPATGTTSWTYSWVAHGNPSTTIRSRAVDDSGNLETPSAGKSLNVSCTCSIWGTGSAPTQADSGSASAVEVGVKFRSDVSGVVTGVRFYKSSKNTGTHVGSLWTSSGTKLASATFTSESASGWQQVTFATPVAVNANTTYVASYFAPVGHTAQDDDYMYNAPSPDPYSNGVMDSPPLHALRNVSGTTNGVYKTSATTTFPNTSVSARNYWVDVMFNANSGAATVPGAPTGVSATPGDASAQVAWTVPGDGGSAITSYTVTPYIGTTAQTPTTVSGTISDPTVTVTGLTNGTAYTFKVSATNAVGTGPDSAASNAVTPSKTSCTACTIWTATTVPNTPDQGDPNATEIGTKFKADVNGEIKGIRFYKANTNTGTHIANLWTSTGTKLASATVTGETASGWQQVMFANPVTITAGTVYVASYFAPAGHYAADTGYFAASGVDNGPLHALKDGVSGGNGVYRYTSTSAFPSSTYQSEAYFVDVVFSTTSATAPAAPTNVTASAGDASASVTWTAPSDGGSAITSYTVTPYIGTTAQTPTTVTGNPPATTATVSGLTNGTAYTFKVKATNAVGAGPDSTASNTVTPTSNATAPAAPTNVTASAGDASASVTWTAPSNGGSAITSYTVTPYIGTTAQTPTTVTGNPPATTATVSGLTNGTAYTFKVKATNAIGAGPDSAVSNSVTPSAATAPDAPTAVTATAGNASATVSWTAPANGGSAITSYTVTPYIGTTAQTTTTVSGSPPATTSTVGGLTNGTAYTFKVTATNVVGTGPQSAASNTVTPSSGATAPGAPTNVTAAGGDGSATVSWTAPSDGGSAITSYTVTPYAGSTALASTPVTGNPPATTAVVSGLTNGTSYTFKVSATNAVGTGAQSAASNAVTPSATGCSGCTIWSASATPGTASAADSSAVELGVKFKADV</sequence>
<dbReference type="SMART" id="SM00060">
    <property type="entry name" value="FN3"/>
    <property type="match status" value="5"/>
</dbReference>
<dbReference type="STRING" id="587636.SAMN05216199_0612"/>
<evidence type="ECO:0000256" key="5">
    <source>
        <dbReference type="SAM" id="SignalP"/>
    </source>
</evidence>
<feature type="compositionally biased region" description="Polar residues" evidence="4">
    <location>
        <begin position="1364"/>
        <end position="1378"/>
    </location>
</feature>
<dbReference type="InterPro" id="IPR014756">
    <property type="entry name" value="Ig_E-set"/>
</dbReference>
<keyword evidence="3" id="KW-0624">Polysaccharide degradation</keyword>
<dbReference type="Pfam" id="PF17957">
    <property type="entry name" value="Big_7"/>
    <property type="match status" value="1"/>
</dbReference>
<organism evidence="7 8">
    <name type="scientific">Pedococcus cremeus</name>
    <dbReference type="NCBI Taxonomy" id="587636"/>
    <lineage>
        <taxon>Bacteria</taxon>
        <taxon>Bacillati</taxon>
        <taxon>Actinomycetota</taxon>
        <taxon>Actinomycetes</taxon>
        <taxon>Micrococcales</taxon>
        <taxon>Intrasporangiaceae</taxon>
        <taxon>Pedococcus</taxon>
    </lineage>
</organism>
<gene>
    <name evidence="7" type="ORF">SAMN05216199_0612</name>
</gene>
<dbReference type="Gene3D" id="2.60.40.10">
    <property type="entry name" value="Immunoglobulins"/>
    <property type="match status" value="5"/>
</dbReference>
<dbReference type="GO" id="GO:0000272">
    <property type="term" value="P:polysaccharide catabolic process"/>
    <property type="evidence" value="ECO:0007669"/>
    <property type="project" value="UniProtKB-KW"/>
</dbReference>
<feature type="non-terminal residue" evidence="7">
    <location>
        <position position="1511"/>
    </location>
</feature>
<name>A0A1H9XWP4_9MICO</name>
<feature type="domain" description="Fibronectin type-III" evidence="6">
    <location>
        <begin position="1183"/>
        <end position="1278"/>
    </location>
</feature>
<evidence type="ECO:0000259" key="6">
    <source>
        <dbReference type="PROSITE" id="PS50853"/>
    </source>
</evidence>
<dbReference type="InterPro" id="IPR025141">
    <property type="entry name" value="DUF4082"/>
</dbReference>
<keyword evidence="8" id="KW-1185">Reference proteome</keyword>
<dbReference type="InterPro" id="IPR013783">
    <property type="entry name" value="Ig-like_fold"/>
</dbReference>
<evidence type="ECO:0000313" key="8">
    <source>
        <dbReference type="Proteomes" id="UP000199019"/>
    </source>
</evidence>
<dbReference type="PROSITE" id="PS50853">
    <property type="entry name" value="FN3"/>
    <property type="match status" value="5"/>
</dbReference>
<dbReference type="Proteomes" id="UP000199019">
    <property type="component" value="Unassembled WGS sequence"/>
</dbReference>
<feature type="domain" description="Fibronectin type-III" evidence="6">
    <location>
        <begin position="819"/>
        <end position="914"/>
    </location>
</feature>
<keyword evidence="3" id="KW-0119">Carbohydrate metabolism</keyword>
<evidence type="ECO:0000313" key="7">
    <source>
        <dbReference type="EMBL" id="SES50103.1"/>
    </source>
</evidence>
<dbReference type="Pfam" id="PF00041">
    <property type="entry name" value="fn3"/>
    <property type="match status" value="5"/>
</dbReference>
<dbReference type="PRINTS" id="PR00014">
    <property type="entry name" value="FNTYPEIII"/>
</dbReference>
<feature type="compositionally biased region" description="Low complexity" evidence="4">
    <location>
        <begin position="1169"/>
        <end position="1192"/>
    </location>
</feature>
<feature type="domain" description="Fibronectin type-III" evidence="6">
    <location>
        <begin position="1084"/>
        <end position="1181"/>
    </location>
</feature>
<dbReference type="CDD" id="cd00063">
    <property type="entry name" value="FN3"/>
    <property type="match status" value="5"/>
</dbReference>
<dbReference type="PANTHER" id="PTHR13817">
    <property type="entry name" value="TITIN"/>
    <property type="match status" value="1"/>
</dbReference>
<feature type="chain" id="PRO_5011703819" evidence="5">
    <location>
        <begin position="30"/>
        <end position="1511"/>
    </location>
</feature>
<accession>A0A1H9XWP4</accession>
<evidence type="ECO:0000256" key="2">
    <source>
        <dbReference type="ARBA" id="ARBA00023295"/>
    </source>
</evidence>
<dbReference type="Gene3D" id="2.60.40.650">
    <property type="match status" value="1"/>
</dbReference>
<dbReference type="InterPro" id="IPR046540">
    <property type="entry name" value="DMFA2_C"/>
</dbReference>
<dbReference type="SUPFAM" id="SSF49265">
    <property type="entry name" value="Fibronectin type III"/>
    <property type="match status" value="4"/>
</dbReference>
<dbReference type="GO" id="GO:0016798">
    <property type="term" value="F:hydrolase activity, acting on glycosyl bonds"/>
    <property type="evidence" value="ECO:0007669"/>
    <property type="project" value="UniProtKB-KW"/>
</dbReference>
<feature type="region of interest" description="Disordered" evidence="4">
    <location>
        <begin position="1164"/>
        <end position="1192"/>
    </location>
</feature>
<dbReference type="EMBL" id="FOHB01000018">
    <property type="protein sequence ID" value="SES50103.1"/>
    <property type="molecule type" value="Genomic_DNA"/>
</dbReference>
<protein>
    <submittedName>
        <fullName evidence="7">Fibronectin type III domain-containing protein</fullName>
    </submittedName>
</protein>
<keyword evidence="2" id="KW-0378">Hydrolase</keyword>
<evidence type="ECO:0000256" key="3">
    <source>
        <dbReference type="ARBA" id="ARBA00023326"/>
    </source>
</evidence>
<dbReference type="InterPro" id="IPR050964">
    <property type="entry name" value="Striated_Muscle_Regulatory"/>
</dbReference>
<dbReference type="InterPro" id="IPR003961">
    <property type="entry name" value="FN3_dom"/>
</dbReference>
<keyword evidence="1" id="KW-0677">Repeat</keyword>
<dbReference type="Pfam" id="PF13313">
    <property type="entry name" value="DUF4082"/>
    <property type="match status" value="2"/>
</dbReference>
<feature type="domain" description="Fibronectin type-III" evidence="6">
    <location>
        <begin position="1380"/>
        <end position="1475"/>
    </location>
</feature>
<evidence type="ECO:0000256" key="4">
    <source>
        <dbReference type="SAM" id="MobiDB-lite"/>
    </source>
</evidence>
<proteinExistence type="predicted"/>
<keyword evidence="2" id="KW-0326">Glycosidase</keyword>
<feature type="signal peptide" evidence="5">
    <location>
        <begin position="1"/>
        <end position="29"/>
    </location>
</feature>
<dbReference type="PANTHER" id="PTHR13817:SF73">
    <property type="entry name" value="FIBRONECTIN TYPE-III DOMAIN-CONTAINING PROTEIN"/>
    <property type="match status" value="1"/>
</dbReference>
<feature type="domain" description="Fibronectin type-III" evidence="6">
    <location>
        <begin position="1281"/>
        <end position="1376"/>
    </location>
</feature>
<evidence type="ECO:0000256" key="1">
    <source>
        <dbReference type="ARBA" id="ARBA00022737"/>
    </source>
</evidence>
<dbReference type="SUPFAM" id="SSF81296">
    <property type="entry name" value="E set domains"/>
    <property type="match status" value="1"/>
</dbReference>
<dbReference type="InterPro" id="IPR036116">
    <property type="entry name" value="FN3_sf"/>
</dbReference>
<reference evidence="8" key="1">
    <citation type="submission" date="2016-10" db="EMBL/GenBank/DDBJ databases">
        <authorList>
            <person name="Varghese N."/>
            <person name="Submissions S."/>
        </authorList>
    </citation>
    <scope>NUCLEOTIDE SEQUENCE [LARGE SCALE GENOMIC DNA]</scope>
    <source>
        <strain evidence="8">CGMCC 1.6963</strain>
    </source>
</reference>
<dbReference type="Pfam" id="PF20254">
    <property type="entry name" value="DMFA2_C"/>
    <property type="match status" value="1"/>
</dbReference>
<feature type="region of interest" description="Disordered" evidence="4">
    <location>
        <begin position="1364"/>
        <end position="1393"/>
    </location>
</feature>